<comment type="caution">
    <text evidence="4">The sequence shown here is derived from an EMBL/GenBank/DDBJ whole genome shotgun (WGS) entry which is preliminary data.</text>
</comment>
<name>A0A437SWC4_9LACO</name>
<gene>
    <name evidence="4" type="ORF">EJK17_03175</name>
</gene>
<evidence type="ECO:0000313" key="4">
    <source>
        <dbReference type="EMBL" id="RVU71213.1"/>
    </source>
</evidence>
<dbReference type="RefSeq" id="WP_103661057.1">
    <property type="nucleotide sequence ID" value="NZ_ML136875.1"/>
</dbReference>
<feature type="domain" description="S-layer protein C-terminal" evidence="3">
    <location>
        <begin position="40"/>
        <end position="95"/>
    </location>
</feature>
<sequence>MKKRNILVSLSVAALLSVGAVSVSEVNSANTNVVQAAVRVQRKKLTHNAYVYRANGKRFNKKKLKKGLKVKIFGTKTIKGKKYYKIGKDKYVKVANFKRTNVKSSVVSITNYGTSTSKKTSSNSGFRENKDYYITTDKNGNKVVVGRTGSSKGGNTSSSTGSTSSASTSNKGASTTTSTTTNGKRYNTRKSSWDNSASFTAADEAWARKYMNKSVYFTDDEVQQIEDRLWQDIQNYRVSKGYPAFKKNAELTQLAQQSQVPGTADFNRFSDKLSQNIGEIKTYLPGLASKGLEQAIGLVDSTAYGFNHKGFVMGGDFTHKGWTPTQVADNLFKTYKEADGFQSQLIYGSHQQYAFGALSVHYYASHLGYSGNSVGISFFTVGGYNQEWINYWKNN</sequence>
<keyword evidence="2" id="KW-0732">Signal</keyword>
<reference evidence="4 5" key="1">
    <citation type="submission" date="2018-12" db="EMBL/GenBank/DDBJ databases">
        <authorList>
            <person name="Meng J."/>
        </authorList>
    </citation>
    <scope>NUCLEOTIDE SEQUENCE [LARGE SCALE GENOMIC DNA]</scope>
    <source>
        <strain evidence="4 5">HT111-2</strain>
    </source>
</reference>
<dbReference type="Proteomes" id="UP000288291">
    <property type="component" value="Unassembled WGS sequence"/>
</dbReference>
<dbReference type="InterPro" id="IPR024968">
    <property type="entry name" value="SlpA_C_lactobacillus"/>
</dbReference>
<protein>
    <recommendedName>
        <fullName evidence="3">S-layer protein C-terminal domain-containing protein</fullName>
    </recommendedName>
</protein>
<dbReference type="EMBL" id="RXIA01000006">
    <property type="protein sequence ID" value="RVU71213.1"/>
    <property type="molecule type" value="Genomic_DNA"/>
</dbReference>
<keyword evidence="5" id="KW-1185">Reference proteome</keyword>
<evidence type="ECO:0000256" key="2">
    <source>
        <dbReference type="SAM" id="SignalP"/>
    </source>
</evidence>
<proteinExistence type="predicted"/>
<evidence type="ECO:0000313" key="5">
    <source>
        <dbReference type="Proteomes" id="UP000288291"/>
    </source>
</evidence>
<evidence type="ECO:0000259" key="3">
    <source>
        <dbReference type="Pfam" id="PF03217"/>
    </source>
</evidence>
<feature type="compositionally biased region" description="Low complexity" evidence="1">
    <location>
        <begin position="148"/>
        <end position="184"/>
    </location>
</feature>
<dbReference type="Pfam" id="PF03217">
    <property type="entry name" value="SlpA"/>
    <property type="match status" value="1"/>
</dbReference>
<dbReference type="AlphaFoldDB" id="A0A437SWC4"/>
<feature type="region of interest" description="Disordered" evidence="1">
    <location>
        <begin position="143"/>
        <end position="194"/>
    </location>
</feature>
<evidence type="ECO:0000256" key="1">
    <source>
        <dbReference type="SAM" id="MobiDB-lite"/>
    </source>
</evidence>
<organism evidence="4 5">
    <name type="scientific">Lactobacillus xujianguonis</name>
    <dbReference type="NCBI Taxonomy" id="2495899"/>
    <lineage>
        <taxon>Bacteria</taxon>
        <taxon>Bacillati</taxon>
        <taxon>Bacillota</taxon>
        <taxon>Bacilli</taxon>
        <taxon>Lactobacillales</taxon>
        <taxon>Lactobacillaceae</taxon>
        <taxon>Lactobacillus</taxon>
    </lineage>
</organism>
<accession>A0A437SWC4</accession>
<feature type="chain" id="PRO_5039058413" description="S-layer protein C-terminal domain-containing protein" evidence="2">
    <location>
        <begin position="21"/>
        <end position="395"/>
    </location>
</feature>
<feature type="signal peptide" evidence="2">
    <location>
        <begin position="1"/>
        <end position="20"/>
    </location>
</feature>